<proteinExistence type="predicted"/>
<reference evidence="9" key="1">
    <citation type="submission" date="2022-11" db="UniProtKB">
        <authorList>
            <consortium name="WormBaseParasite"/>
        </authorList>
    </citation>
    <scope>IDENTIFICATION</scope>
</reference>
<name>A0A914WGI4_9BILA</name>
<keyword evidence="2 5" id="KW-0812">Transmembrane</keyword>
<dbReference type="InterPro" id="IPR008253">
    <property type="entry name" value="Marvel"/>
</dbReference>
<dbReference type="Pfam" id="PF01284">
    <property type="entry name" value="MARVEL"/>
    <property type="match status" value="1"/>
</dbReference>
<evidence type="ECO:0000256" key="5">
    <source>
        <dbReference type="PROSITE-ProRule" id="PRU00581"/>
    </source>
</evidence>
<accession>A0A914WGI4</accession>
<evidence type="ECO:0000256" key="4">
    <source>
        <dbReference type="ARBA" id="ARBA00023136"/>
    </source>
</evidence>
<sequence length="157" mass="18095">MAEAVQLRVDFLRTPHGIIKLIQIVLGFIDCMLIGWYCVSILGNTYCYSVSSLYGDTYGWQGLVITVLAITLIINFMQLLLHFLNLNNVWSNVNWCKVEMIYALVGFILFMICMVLETYYSIHYNVYVRWLIGAIFGWIICASYAAEAYLFQSGRIQ</sequence>
<evidence type="ECO:0000313" key="8">
    <source>
        <dbReference type="Proteomes" id="UP000887566"/>
    </source>
</evidence>
<organism evidence="8 9">
    <name type="scientific">Plectus sambesii</name>
    <dbReference type="NCBI Taxonomy" id="2011161"/>
    <lineage>
        <taxon>Eukaryota</taxon>
        <taxon>Metazoa</taxon>
        <taxon>Ecdysozoa</taxon>
        <taxon>Nematoda</taxon>
        <taxon>Chromadorea</taxon>
        <taxon>Plectida</taxon>
        <taxon>Plectina</taxon>
        <taxon>Plectoidea</taxon>
        <taxon>Plectidae</taxon>
        <taxon>Plectus</taxon>
    </lineage>
</organism>
<evidence type="ECO:0000259" key="7">
    <source>
        <dbReference type="PROSITE" id="PS51225"/>
    </source>
</evidence>
<dbReference type="InterPro" id="IPR050578">
    <property type="entry name" value="MARVEL-CKLF_proteins"/>
</dbReference>
<protein>
    <submittedName>
        <fullName evidence="9">MARVEL domain-containing protein</fullName>
    </submittedName>
</protein>
<evidence type="ECO:0000256" key="2">
    <source>
        <dbReference type="ARBA" id="ARBA00022692"/>
    </source>
</evidence>
<comment type="subcellular location">
    <subcellularLocation>
        <location evidence="1">Membrane</location>
        <topology evidence="1">Multi-pass membrane protein</topology>
    </subcellularLocation>
</comment>
<dbReference type="PANTHER" id="PTHR22776:SF93">
    <property type="entry name" value="MARVEL DOMAIN-CONTAINING PROTEIN"/>
    <property type="match status" value="1"/>
</dbReference>
<evidence type="ECO:0000256" key="3">
    <source>
        <dbReference type="ARBA" id="ARBA00022989"/>
    </source>
</evidence>
<feature type="transmembrane region" description="Helical" evidence="6">
    <location>
        <begin position="21"/>
        <end position="46"/>
    </location>
</feature>
<dbReference type="Proteomes" id="UP000887566">
    <property type="component" value="Unplaced"/>
</dbReference>
<feature type="domain" description="MARVEL" evidence="7">
    <location>
        <begin position="11"/>
        <end position="156"/>
    </location>
</feature>
<dbReference type="PANTHER" id="PTHR22776">
    <property type="entry name" value="MARVEL-CONTAINING POTENTIAL LIPID RAFT-ASSOCIATED PROTEIN"/>
    <property type="match status" value="1"/>
</dbReference>
<dbReference type="AlphaFoldDB" id="A0A914WGI4"/>
<dbReference type="PROSITE" id="PS51225">
    <property type="entry name" value="MARVEL"/>
    <property type="match status" value="1"/>
</dbReference>
<keyword evidence="4 5" id="KW-0472">Membrane</keyword>
<keyword evidence="8" id="KW-1185">Reference proteome</keyword>
<keyword evidence="3 6" id="KW-1133">Transmembrane helix</keyword>
<evidence type="ECO:0000313" key="9">
    <source>
        <dbReference type="WBParaSite" id="PSAMB.scaffold3971size16205.g23030.t1"/>
    </source>
</evidence>
<feature type="transmembrane region" description="Helical" evidence="6">
    <location>
        <begin position="101"/>
        <end position="122"/>
    </location>
</feature>
<evidence type="ECO:0000256" key="6">
    <source>
        <dbReference type="SAM" id="Phobius"/>
    </source>
</evidence>
<evidence type="ECO:0000256" key="1">
    <source>
        <dbReference type="ARBA" id="ARBA00004141"/>
    </source>
</evidence>
<feature type="transmembrane region" description="Helical" evidence="6">
    <location>
        <begin position="58"/>
        <end position="81"/>
    </location>
</feature>
<dbReference type="WBParaSite" id="PSAMB.scaffold3971size16205.g23030.t1">
    <property type="protein sequence ID" value="PSAMB.scaffold3971size16205.g23030.t1"/>
    <property type="gene ID" value="PSAMB.scaffold3971size16205.g23030"/>
</dbReference>
<feature type="transmembrane region" description="Helical" evidence="6">
    <location>
        <begin position="128"/>
        <end position="151"/>
    </location>
</feature>
<dbReference type="GO" id="GO:0016020">
    <property type="term" value="C:membrane"/>
    <property type="evidence" value="ECO:0007669"/>
    <property type="project" value="UniProtKB-SubCell"/>
</dbReference>